<dbReference type="EnsemblPlants" id="OGLUM08G07940.1">
    <property type="protein sequence ID" value="OGLUM08G07940.1"/>
    <property type="gene ID" value="OGLUM08G07940"/>
</dbReference>
<dbReference type="Gramene" id="OGLUM08G07940.1">
    <property type="protein sequence ID" value="OGLUM08G07940.1"/>
    <property type="gene ID" value="OGLUM08G07940"/>
</dbReference>
<sequence>MRQLDDVASDLFSLQCPMITGGSPTLVAYQREDIRERSALQEEKVRATMAEVRYFDGLVDEHMDAIEGTRARLHATRSTKQQMLSMLTAAEAAAADGTGEAAAITSLELELDEAEDREAVLEAEFMRLWPLVLTPNKHRVRGVAKSRSEDGVKVLMAILELPGRSEGEHLIGDAEERYDDRVLLLDKFLDM</sequence>
<evidence type="ECO:0000313" key="2">
    <source>
        <dbReference type="Proteomes" id="UP000026961"/>
    </source>
</evidence>
<protein>
    <submittedName>
        <fullName evidence="1">Uncharacterized protein</fullName>
    </submittedName>
</protein>
<dbReference type="HOGENOM" id="CLU_079488_0_0_1"/>
<organism evidence="1">
    <name type="scientific">Oryza glumipatula</name>
    <dbReference type="NCBI Taxonomy" id="40148"/>
    <lineage>
        <taxon>Eukaryota</taxon>
        <taxon>Viridiplantae</taxon>
        <taxon>Streptophyta</taxon>
        <taxon>Embryophyta</taxon>
        <taxon>Tracheophyta</taxon>
        <taxon>Spermatophyta</taxon>
        <taxon>Magnoliopsida</taxon>
        <taxon>Liliopsida</taxon>
        <taxon>Poales</taxon>
        <taxon>Poaceae</taxon>
        <taxon>BOP clade</taxon>
        <taxon>Oryzoideae</taxon>
        <taxon>Oryzeae</taxon>
        <taxon>Oryzinae</taxon>
        <taxon>Oryza</taxon>
    </lineage>
</organism>
<accession>A0A0E0ASP4</accession>
<proteinExistence type="predicted"/>
<dbReference type="Proteomes" id="UP000026961">
    <property type="component" value="Chromosome 8"/>
</dbReference>
<evidence type="ECO:0000313" key="1">
    <source>
        <dbReference type="EnsemblPlants" id="OGLUM08G07940.1"/>
    </source>
</evidence>
<name>A0A0E0ASP4_9ORYZ</name>
<reference evidence="1" key="1">
    <citation type="submission" date="2015-04" db="UniProtKB">
        <authorList>
            <consortium name="EnsemblPlants"/>
        </authorList>
    </citation>
    <scope>IDENTIFICATION</scope>
</reference>
<dbReference type="AlphaFoldDB" id="A0A0E0ASP4"/>
<keyword evidence="2" id="KW-1185">Reference proteome</keyword>
<reference evidence="1" key="2">
    <citation type="submission" date="2018-05" db="EMBL/GenBank/DDBJ databases">
        <title>OgluRS3 (Oryza glumaepatula Reference Sequence Version 3).</title>
        <authorList>
            <person name="Zhang J."/>
            <person name="Kudrna D."/>
            <person name="Lee S."/>
            <person name="Talag J."/>
            <person name="Welchert J."/>
            <person name="Wing R.A."/>
        </authorList>
    </citation>
    <scope>NUCLEOTIDE SEQUENCE [LARGE SCALE GENOMIC DNA]</scope>
</reference>